<gene>
    <name evidence="1" type="ordered locus">Ferp_2004</name>
</gene>
<dbReference type="GeneID" id="54763227"/>
<dbReference type="KEGG" id="fpl:Ferp_2004"/>
<evidence type="ECO:0000313" key="2">
    <source>
        <dbReference type="Proteomes" id="UP000002613"/>
    </source>
</evidence>
<proteinExistence type="predicted"/>
<dbReference type="RefSeq" id="WP_012966480.1">
    <property type="nucleotide sequence ID" value="NC_013849.1"/>
</dbReference>
<organism evidence="1 2">
    <name type="scientific">Ferroglobus placidus (strain DSM 10642 / AEDII12DO)</name>
    <dbReference type="NCBI Taxonomy" id="589924"/>
    <lineage>
        <taxon>Archaea</taxon>
        <taxon>Methanobacteriati</taxon>
        <taxon>Methanobacteriota</taxon>
        <taxon>Archaeoglobi</taxon>
        <taxon>Archaeoglobales</taxon>
        <taxon>Archaeoglobaceae</taxon>
        <taxon>Ferroglobus</taxon>
    </lineage>
</organism>
<keyword evidence="2" id="KW-1185">Reference proteome</keyword>
<dbReference type="HOGENOM" id="CLU_3112896_0_0_2"/>
<evidence type="ECO:0000313" key="1">
    <source>
        <dbReference type="EMBL" id="ADC66141.1"/>
    </source>
</evidence>
<name>D3S078_FERPA</name>
<dbReference type="EMBL" id="CP001899">
    <property type="protein sequence ID" value="ADC66141.1"/>
    <property type="molecule type" value="Genomic_DNA"/>
</dbReference>
<sequence>MNPKELQEVLAKNLEETHKRGIRYPIPTTALRLRLILPESYERSAENMKK</sequence>
<protein>
    <submittedName>
        <fullName evidence="1">Uncharacterized protein</fullName>
    </submittedName>
</protein>
<dbReference type="Proteomes" id="UP000002613">
    <property type="component" value="Chromosome"/>
</dbReference>
<reference evidence="2" key="1">
    <citation type="submission" date="2010-02" db="EMBL/GenBank/DDBJ databases">
        <title>Complete sequence of Ferroglobus placidus DSM 10642.</title>
        <authorList>
            <consortium name="US DOE Joint Genome Institute"/>
            <person name="Lucas S."/>
            <person name="Copeland A."/>
            <person name="Lapidus A."/>
            <person name="Cheng J.-F."/>
            <person name="Bruce D."/>
            <person name="Goodwin L."/>
            <person name="Pitluck S."/>
            <person name="Saunders E."/>
            <person name="Brettin T."/>
            <person name="Detter J.C."/>
            <person name="Han C."/>
            <person name="Tapia R."/>
            <person name="Larimer F."/>
            <person name="Land M."/>
            <person name="Hauser L."/>
            <person name="Kyrpides N."/>
            <person name="Ivanova N."/>
            <person name="Holmes D."/>
            <person name="Lovley D."/>
            <person name="Kyrpides N."/>
            <person name="Anderson I.J."/>
            <person name="Woyke T."/>
        </authorList>
    </citation>
    <scope>NUCLEOTIDE SEQUENCE [LARGE SCALE GENOMIC DNA]</scope>
    <source>
        <strain evidence="2">DSM 10642 / AEDII12DO</strain>
    </source>
</reference>
<dbReference type="AlphaFoldDB" id="D3S078"/>
<accession>D3S078</accession>
<reference evidence="1 2" key="2">
    <citation type="journal article" date="2011" name="Stand. Genomic Sci.">
        <title>Complete genome sequence of Ferroglobus placidus AEDII12DO.</title>
        <authorList>
            <person name="Anderson I."/>
            <person name="Risso C."/>
            <person name="Holmes D."/>
            <person name="Lucas S."/>
            <person name="Copeland A."/>
            <person name="Lapidus A."/>
            <person name="Cheng J.F."/>
            <person name="Bruce D."/>
            <person name="Goodwin L."/>
            <person name="Pitluck S."/>
            <person name="Saunders E."/>
            <person name="Brettin T."/>
            <person name="Detter J.C."/>
            <person name="Han C."/>
            <person name="Tapia R."/>
            <person name="Larimer F."/>
            <person name="Land M."/>
            <person name="Hauser L."/>
            <person name="Woyke T."/>
            <person name="Lovley D."/>
            <person name="Kyrpides N."/>
            <person name="Ivanova N."/>
        </authorList>
    </citation>
    <scope>NUCLEOTIDE SEQUENCE [LARGE SCALE GENOMIC DNA]</scope>
    <source>
        <strain evidence="2">DSM 10642 / AEDII12DO</strain>
    </source>
</reference>
<dbReference type="PaxDb" id="589924-Ferp_2004"/>